<feature type="compositionally biased region" description="Basic and acidic residues" evidence="1">
    <location>
        <begin position="216"/>
        <end position="230"/>
    </location>
</feature>
<evidence type="ECO:0000313" key="2">
    <source>
        <dbReference type="EMBL" id="KAA0717656.1"/>
    </source>
</evidence>
<dbReference type="EMBL" id="SOYY01000008">
    <property type="protein sequence ID" value="KAA0717656.1"/>
    <property type="molecule type" value="Genomic_DNA"/>
</dbReference>
<dbReference type="AlphaFoldDB" id="A0A5A9PA08"/>
<protein>
    <submittedName>
        <fullName evidence="2">Uncharacterized protein</fullName>
    </submittedName>
</protein>
<sequence>MTSAAPSRKPYRKAPPQHRETRHTVPSFREEVSESVLPSPCPATSAQPDSFQVILPQNHAPILQRTRFTDSYPQSPERPVWSQVSDSELEVSSLSSSEFKILPMSQIFSHDSVCTRLPSKPQRQQKMDSFIIRSEDQLVLSSDLTSSEDSQQGIRGRLQSHSSRSVEHSSVFKEQADILVPRREKHPPHAVSLIHAHPPKGILKQSHQLGVQASDSLRKSKSAETLDRMRTHGHSRKSVSLERGVGLSPIGRAGSTSSTSPSSVPPDWKIPLLEEKIKFSHFLDEITHRVLSPASLKMLGSKLPPASSKGNQTKQQNNPQHSGLRDHQDRNPERGRPWEKWAAQPNRALGEIKGGTS</sequence>
<gene>
    <name evidence="2" type="ORF">E1301_Tti014567</name>
</gene>
<feature type="region of interest" description="Disordered" evidence="1">
    <location>
        <begin position="1"/>
        <end position="49"/>
    </location>
</feature>
<dbReference type="Proteomes" id="UP000324632">
    <property type="component" value="Chromosome 8"/>
</dbReference>
<feature type="compositionally biased region" description="Basic and acidic residues" evidence="1">
    <location>
        <begin position="323"/>
        <end position="339"/>
    </location>
</feature>
<evidence type="ECO:0000256" key="1">
    <source>
        <dbReference type="SAM" id="MobiDB-lite"/>
    </source>
</evidence>
<feature type="compositionally biased region" description="Polar residues" evidence="1">
    <location>
        <begin position="308"/>
        <end position="321"/>
    </location>
</feature>
<feature type="region of interest" description="Disordered" evidence="1">
    <location>
        <begin position="207"/>
        <end position="267"/>
    </location>
</feature>
<name>A0A5A9PA08_9TELE</name>
<feature type="compositionally biased region" description="Basic and acidic residues" evidence="1">
    <location>
        <begin position="17"/>
        <end position="32"/>
    </location>
</feature>
<accession>A0A5A9PA08</accession>
<keyword evidence="3" id="KW-1185">Reference proteome</keyword>
<evidence type="ECO:0000313" key="3">
    <source>
        <dbReference type="Proteomes" id="UP000324632"/>
    </source>
</evidence>
<feature type="compositionally biased region" description="Polar residues" evidence="1">
    <location>
        <begin position="142"/>
        <end position="153"/>
    </location>
</feature>
<feature type="compositionally biased region" description="Low complexity" evidence="1">
    <location>
        <begin position="255"/>
        <end position="266"/>
    </location>
</feature>
<comment type="caution">
    <text evidence="2">The sequence shown here is derived from an EMBL/GenBank/DDBJ whole genome shotgun (WGS) entry which is preliminary data.</text>
</comment>
<feature type="region of interest" description="Disordered" evidence="1">
    <location>
        <begin position="67"/>
        <end position="86"/>
    </location>
</feature>
<organism evidence="2 3">
    <name type="scientific">Triplophysa tibetana</name>
    <dbReference type="NCBI Taxonomy" id="1572043"/>
    <lineage>
        <taxon>Eukaryota</taxon>
        <taxon>Metazoa</taxon>
        <taxon>Chordata</taxon>
        <taxon>Craniata</taxon>
        <taxon>Vertebrata</taxon>
        <taxon>Euteleostomi</taxon>
        <taxon>Actinopterygii</taxon>
        <taxon>Neopterygii</taxon>
        <taxon>Teleostei</taxon>
        <taxon>Ostariophysi</taxon>
        <taxon>Cypriniformes</taxon>
        <taxon>Nemacheilidae</taxon>
        <taxon>Triplophysa</taxon>
    </lineage>
</organism>
<reference evidence="2 3" key="1">
    <citation type="journal article" date="2019" name="Mol. Ecol. Resour.">
        <title>Chromosome-level genome assembly of Triplophysa tibetana, a fish adapted to the harsh high-altitude environment of the Tibetan Plateau.</title>
        <authorList>
            <person name="Yang X."/>
            <person name="Liu H."/>
            <person name="Ma Z."/>
            <person name="Zou Y."/>
            <person name="Zou M."/>
            <person name="Mao Y."/>
            <person name="Li X."/>
            <person name="Wang H."/>
            <person name="Chen T."/>
            <person name="Wang W."/>
            <person name="Yang R."/>
        </authorList>
    </citation>
    <scope>NUCLEOTIDE SEQUENCE [LARGE SCALE GENOMIC DNA]</scope>
    <source>
        <strain evidence="2">TTIB1903HZAU</strain>
        <tissue evidence="2">Muscle</tissue>
    </source>
</reference>
<proteinExistence type="predicted"/>
<feature type="region of interest" description="Disordered" evidence="1">
    <location>
        <begin position="300"/>
        <end position="357"/>
    </location>
</feature>
<feature type="region of interest" description="Disordered" evidence="1">
    <location>
        <begin position="142"/>
        <end position="167"/>
    </location>
</feature>